<dbReference type="Gene3D" id="3.90.215.10">
    <property type="entry name" value="Gamma Fibrinogen, chain A, domain 1"/>
    <property type="match status" value="1"/>
</dbReference>
<dbReference type="PROSITE" id="PS51406">
    <property type="entry name" value="FIBRINOGEN_C_2"/>
    <property type="match status" value="1"/>
</dbReference>
<proteinExistence type="predicted"/>
<dbReference type="OrthoDB" id="7839161at2759"/>
<protein>
    <submittedName>
        <fullName evidence="5">Fibrinogen-like protein 1</fullName>
    </submittedName>
</protein>
<dbReference type="AlphaFoldDB" id="A0A9C6T5Q3"/>
<gene>
    <name evidence="5" type="primary">LOC127565481</name>
</gene>
<evidence type="ECO:0000313" key="5">
    <source>
        <dbReference type="RefSeq" id="XP_051860093.1"/>
    </source>
</evidence>
<feature type="signal peptide" evidence="2">
    <location>
        <begin position="1"/>
        <end position="25"/>
    </location>
</feature>
<reference evidence="5" key="1">
    <citation type="submission" date="2025-08" db="UniProtKB">
        <authorList>
            <consortium name="RefSeq"/>
        </authorList>
    </citation>
    <scope>IDENTIFICATION</scope>
    <source>
        <strain evidence="5">15112-1751.03</strain>
        <tissue evidence="5">Whole Adult</tissue>
    </source>
</reference>
<dbReference type="GO" id="GO:0005615">
    <property type="term" value="C:extracellular space"/>
    <property type="evidence" value="ECO:0007669"/>
    <property type="project" value="TreeGrafter"/>
</dbReference>
<dbReference type="Pfam" id="PF00147">
    <property type="entry name" value="Fibrinogen_C"/>
    <property type="match status" value="1"/>
</dbReference>
<keyword evidence="2" id="KW-0732">Signal</keyword>
<sequence>MDGIKFNGVLLLMVLQIFLVATTTVDEPYESDQRTVKPLLDIIRQVRNKLEQSETKEKQISELNSDLMEKYHEIVRIHETFMKEAALLNEYKNKVIKGDNDLQLCQNKVDKSESTINSQQNIILKLKEQLTDRSTYLENCQIQLKSFNSSLIEKDEYIKNNTEHQRTLELELEKSKSILINHENDIQLSRSEINKLNSTSKNIREEQKEIQLKLTEIETKLSQSELNKLNPTTCIPFGEYSGVNQLNVFGIGLFNVLCDSQLAGPGWIVIQQRVGGDENFNRDWATYRKGFGSFESDFFLGLEKIHRITSLQRFELYIHLVDENGRTYYARYDDFKISDEYNGYALSLGEFSGTRIFDDIRKSENMKFSTFDHDNDKNDYDNCADLYESGWWYNYCTRGYLNAPYGPDLLWFDYKFIVLKEVKMLIRPKEAIKK</sequence>
<name>A0A9C6T5Q3_DROAB</name>
<dbReference type="InterPro" id="IPR036056">
    <property type="entry name" value="Fibrinogen-like_C"/>
</dbReference>
<dbReference type="CDD" id="cd00087">
    <property type="entry name" value="FReD"/>
    <property type="match status" value="1"/>
</dbReference>
<evidence type="ECO:0000259" key="3">
    <source>
        <dbReference type="PROSITE" id="PS51406"/>
    </source>
</evidence>
<keyword evidence="4" id="KW-1185">Reference proteome</keyword>
<dbReference type="Proteomes" id="UP000515160">
    <property type="component" value="Chromosome 3"/>
</dbReference>
<dbReference type="InterPro" id="IPR002181">
    <property type="entry name" value="Fibrinogen_a/b/g_C_dom"/>
</dbReference>
<accession>A0A9C6T5Q3</accession>
<keyword evidence="1" id="KW-0175">Coiled coil</keyword>
<evidence type="ECO:0000313" key="4">
    <source>
        <dbReference type="Proteomes" id="UP000515160"/>
    </source>
</evidence>
<dbReference type="RefSeq" id="XP_051860093.1">
    <property type="nucleotide sequence ID" value="XM_052004133.1"/>
</dbReference>
<dbReference type="InterPro" id="IPR014716">
    <property type="entry name" value="Fibrinogen_a/b/g_C_1"/>
</dbReference>
<dbReference type="SUPFAM" id="SSF56496">
    <property type="entry name" value="Fibrinogen C-terminal domain-like"/>
    <property type="match status" value="1"/>
</dbReference>
<dbReference type="InterPro" id="IPR050373">
    <property type="entry name" value="Fibrinogen_C-term_domain"/>
</dbReference>
<feature type="chain" id="PRO_5039259125" evidence="2">
    <location>
        <begin position="26"/>
        <end position="434"/>
    </location>
</feature>
<dbReference type="PANTHER" id="PTHR19143">
    <property type="entry name" value="FIBRINOGEN/TENASCIN/ANGIOPOEITIN"/>
    <property type="match status" value="1"/>
</dbReference>
<evidence type="ECO:0000256" key="1">
    <source>
        <dbReference type="SAM" id="Coils"/>
    </source>
</evidence>
<feature type="domain" description="Fibrinogen C-terminal" evidence="3">
    <location>
        <begin position="225"/>
        <end position="430"/>
    </location>
</feature>
<dbReference type="SMART" id="SM00186">
    <property type="entry name" value="FBG"/>
    <property type="match status" value="1"/>
</dbReference>
<organism evidence="4 5">
    <name type="scientific">Drosophila albomicans</name>
    <name type="common">Fruit fly</name>
    <dbReference type="NCBI Taxonomy" id="7291"/>
    <lineage>
        <taxon>Eukaryota</taxon>
        <taxon>Metazoa</taxon>
        <taxon>Ecdysozoa</taxon>
        <taxon>Arthropoda</taxon>
        <taxon>Hexapoda</taxon>
        <taxon>Insecta</taxon>
        <taxon>Pterygota</taxon>
        <taxon>Neoptera</taxon>
        <taxon>Endopterygota</taxon>
        <taxon>Diptera</taxon>
        <taxon>Brachycera</taxon>
        <taxon>Muscomorpha</taxon>
        <taxon>Ephydroidea</taxon>
        <taxon>Drosophilidae</taxon>
        <taxon>Drosophila</taxon>
    </lineage>
</organism>
<dbReference type="GeneID" id="127565481"/>
<dbReference type="PANTHER" id="PTHR19143:SF327">
    <property type="entry name" value="FI21813P1-RELATED"/>
    <property type="match status" value="1"/>
</dbReference>
<feature type="coiled-coil region" evidence="1">
    <location>
        <begin position="179"/>
        <end position="220"/>
    </location>
</feature>
<evidence type="ECO:0000256" key="2">
    <source>
        <dbReference type="SAM" id="SignalP"/>
    </source>
</evidence>